<gene>
    <name evidence="1" type="ORF">SAMN06295879_2744</name>
</gene>
<dbReference type="EMBL" id="FUYG01000007">
    <property type="protein sequence ID" value="SKA99268.1"/>
    <property type="molecule type" value="Genomic_DNA"/>
</dbReference>
<organism evidence="1 2">
    <name type="scientific">Agreia bicolorata</name>
    <dbReference type="NCBI Taxonomy" id="110935"/>
    <lineage>
        <taxon>Bacteria</taxon>
        <taxon>Bacillati</taxon>
        <taxon>Actinomycetota</taxon>
        <taxon>Actinomycetes</taxon>
        <taxon>Micrococcales</taxon>
        <taxon>Microbacteriaceae</taxon>
        <taxon>Agreia</taxon>
    </lineage>
</organism>
<dbReference type="Gene3D" id="1.20.150.30">
    <property type="entry name" value="Zincin-like metallopeptidase, N-terminal domain"/>
    <property type="match status" value="1"/>
</dbReference>
<dbReference type="PANTHER" id="PTHR39420">
    <property type="match status" value="1"/>
</dbReference>
<keyword evidence="1" id="KW-0378">Hydrolase</keyword>
<dbReference type="InterPro" id="IPR018766">
    <property type="entry name" value="Zinicin_2"/>
</dbReference>
<dbReference type="Pfam" id="PF10103">
    <property type="entry name" value="Zincin_2"/>
    <property type="match status" value="1"/>
</dbReference>
<evidence type="ECO:0000313" key="1">
    <source>
        <dbReference type="EMBL" id="SKA99268.1"/>
    </source>
</evidence>
<reference evidence="2" key="1">
    <citation type="submission" date="2017-02" db="EMBL/GenBank/DDBJ databases">
        <authorList>
            <person name="Varghese N."/>
            <person name="Submissions S."/>
        </authorList>
    </citation>
    <scope>NUCLEOTIDE SEQUENCE [LARGE SCALE GENOMIC DNA]</scope>
    <source>
        <strain evidence="2">VKM Ac-2052</strain>
    </source>
</reference>
<dbReference type="AlphaFoldDB" id="A0A1T4YCL5"/>
<dbReference type="InterPro" id="IPR042271">
    <property type="entry name" value="Zinicin_2_N"/>
</dbReference>
<evidence type="ECO:0000313" key="2">
    <source>
        <dbReference type="Proteomes" id="UP000189735"/>
    </source>
</evidence>
<dbReference type="PANTHER" id="PTHR39420:SF2">
    <property type="entry name" value="HYDROLASE"/>
    <property type="match status" value="1"/>
</dbReference>
<proteinExistence type="predicted"/>
<protein>
    <submittedName>
        <fullName evidence="1">Putative hydrolase</fullName>
    </submittedName>
</protein>
<dbReference type="GO" id="GO:0016787">
    <property type="term" value="F:hydrolase activity"/>
    <property type="evidence" value="ECO:0007669"/>
    <property type="project" value="UniProtKB-KW"/>
</dbReference>
<accession>A0A1T4YCL5</accession>
<dbReference type="NCBIfam" id="TIGR03624">
    <property type="entry name" value="putative hydrolase"/>
    <property type="match status" value="1"/>
</dbReference>
<dbReference type="SUPFAM" id="SSF55486">
    <property type="entry name" value="Metalloproteases ('zincins'), catalytic domain"/>
    <property type="match status" value="1"/>
</dbReference>
<dbReference type="RefSeq" id="WP_078714875.1">
    <property type="nucleotide sequence ID" value="NZ_FUYG01000007.1"/>
</dbReference>
<dbReference type="Proteomes" id="UP000189735">
    <property type="component" value="Unassembled WGS sequence"/>
</dbReference>
<name>A0A1T4YCL5_9MICO</name>
<sequence length="438" mass="47407">MSDDTSKEPEDDFRDMLRSFLEGNSEMDPAKLASAAGLPSDPAAVQQLMQQLQNAMRTTGDGIDWQVATKQANEFAGQSSLSITDAQRTELDGALHIAALWLDEVTSVTELALPPVYLTRAQWTTQTMPVWSQLAEPVALSIADALTAVLKDQAPEEMAGMLAGASKLMRNLGGALFAVQLGQVVGQLSTEVVSGGDIGIPLFEDQTAALLPQNIASFSEGLDIPLDQVQLYLAVRELAHARLFRHAKWLRLHLITSITEFARGIRIDTERLEELAEGFDPSNPEELRQAVVSGALIPPKTEAQQHALTRLETMLALVEGWVDVVTAQATTRLPSSNAVAETVRRRRATGGPAESAFSTLIGLELRPRRLREAAAMWQAVTDAVGSDVRDELWSHPDLVPTADDIDDPAALVSRLQAGTPAPDEMDQALEDLLRGEGE</sequence>